<evidence type="ECO:0000256" key="5">
    <source>
        <dbReference type="SAM" id="MobiDB-lite"/>
    </source>
</evidence>
<reference evidence="8 9" key="1">
    <citation type="submission" date="2018-08" db="EMBL/GenBank/DDBJ databases">
        <authorList>
            <person name="Khan S.A."/>
            <person name="Jeon C.O."/>
            <person name="Chun B.H."/>
            <person name="Jeong S.E."/>
        </authorList>
    </citation>
    <scope>NUCLEOTIDE SEQUENCE [LARGE SCALE GENOMIC DNA]</scope>
    <source>
        <strain evidence="8 9">S-16</strain>
    </source>
</reference>
<accession>A0A3N7HWU7</accession>
<gene>
    <name evidence="8" type="ORF">DZC73_04830</name>
</gene>
<name>A0A3N7HWU7_9BURK</name>
<feature type="transmembrane region" description="Helical" evidence="6">
    <location>
        <begin position="77"/>
        <end position="97"/>
    </location>
</feature>
<comment type="subcellular location">
    <subcellularLocation>
        <location evidence="1">Membrane</location>
        <topology evidence="1">Multi-pass membrane protein</topology>
    </subcellularLocation>
</comment>
<feature type="transmembrane region" description="Helical" evidence="6">
    <location>
        <begin position="405"/>
        <end position="432"/>
    </location>
</feature>
<dbReference type="Proteomes" id="UP000267464">
    <property type="component" value="Unassembled WGS sequence"/>
</dbReference>
<organism evidence="8 9">
    <name type="scientific">Piscinibacter terrae</name>
    <dbReference type="NCBI Taxonomy" id="2496871"/>
    <lineage>
        <taxon>Bacteria</taxon>
        <taxon>Pseudomonadati</taxon>
        <taxon>Pseudomonadota</taxon>
        <taxon>Betaproteobacteria</taxon>
        <taxon>Burkholderiales</taxon>
        <taxon>Sphaerotilaceae</taxon>
        <taxon>Piscinibacter</taxon>
    </lineage>
</organism>
<dbReference type="OrthoDB" id="7522192at2"/>
<evidence type="ECO:0000256" key="6">
    <source>
        <dbReference type="SAM" id="Phobius"/>
    </source>
</evidence>
<keyword evidence="2 6" id="KW-0812">Transmembrane</keyword>
<protein>
    <submittedName>
        <fullName evidence="8">O-antigen ligase domain-containing protein</fullName>
    </submittedName>
</protein>
<evidence type="ECO:0000256" key="3">
    <source>
        <dbReference type="ARBA" id="ARBA00022989"/>
    </source>
</evidence>
<feature type="transmembrane region" description="Helical" evidence="6">
    <location>
        <begin position="42"/>
        <end position="70"/>
    </location>
</feature>
<feature type="transmembrane region" description="Helical" evidence="6">
    <location>
        <begin position="279"/>
        <end position="309"/>
    </location>
</feature>
<evidence type="ECO:0000313" key="9">
    <source>
        <dbReference type="Proteomes" id="UP000267464"/>
    </source>
</evidence>
<feature type="transmembrane region" description="Helical" evidence="6">
    <location>
        <begin position="452"/>
        <end position="479"/>
    </location>
</feature>
<feature type="transmembrane region" description="Helical" evidence="6">
    <location>
        <begin position="253"/>
        <end position="273"/>
    </location>
</feature>
<evidence type="ECO:0000259" key="7">
    <source>
        <dbReference type="Pfam" id="PF04932"/>
    </source>
</evidence>
<dbReference type="PANTHER" id="PTHR37422">
    <property type="entry name" value="TEICHURONIC ACID BIOSYNTHESIS PROTEIN TUAE"/>
    <property type="match status" value="1"/>
</dbReference>
<evidence type="ECO:0000256" key="1">
    <source>
        <dbReference type="ARBA" id="ARBA00004141"/>
    </source>
</evidence>
<keyword evidence="9" id="KW-1185">Reference proteome</keyword>
<feature type="transmembrane region" description="Helical" evidence="6">
    <location>
        <begin position="137"/>
        <end position="157"/>
    </location>
</feature>
<feature type="transmembrane region" description="Helical" evidence="6">
    <location>
        <begin position="321"/>
        <end position="340"/>
    </location>
</feature>
<feature type="domain" description="O-antigen ligase-related" evidence="7">
    <location>
        <begin position="283"/>
        <end position="421"/>
    </location>
</feature>
<dbReference type="InterPro" id="IPR051533">
    <property type="entry name" value="WaaL-like"/>
</dbReference>
<dbReference type="RefSeq" id="WP_124539032.1">
    <property type="nucleotide sequence ID" value="NZ_QUSW01000001.1"/>
</dbReference>
<keyword evidence="8" id="KW-0436">Ligase</keyword>
<evidence type="ECO:0000256" key="4">
    <source>
        <dbReference type="ARBA" id="ARBA00023136"/>
    </source>
</evidence>
<reference evidence="8 9" key="2">
    <citation type="submission" date="2018-12" db="EMBL/GenBank/DDBJ databases">
        <title>Rhizobacter gummiphilus sp. nov., a rubber-degrading bacterium isolated from the soil of a botanical garden in Japan.</title>
        <authorList>
            <person name="Shunsuke S.S."/>
        </authorList>
    </citation>
    <scope>NUCLEOTIDE SEQUENCE [LARGE SCALE GENOMIC DNA]</scope>
    <source>
        <strain evidence="8 9">S-16</strain>
    </source>
</reference>
<dbReference type="EMBL" id="QUSW01000001">
    <property type="protein sequence ID" value="RQP26353.1"/>
    <property type="molecule type" value="Genomic_DNA"/>
</dbReference>
<evidence type="ECO:0000313" key="8">
    <source>
        <dbReference type="EMBL" id="RQP26353.1"/>
    </source>
</evidence>
<proteinExistence type="predicted"/>
<dbReference type="GO" id="GO:0016020">
    <property type="term" value="C:membrane"/>
    <property type="evidence" value="ECO:0007669"/>
    <property type="project" value="UniProtKB-SubCell"/>
</dbReference>
<feature type="transmembrane region" description="Helical" evidence="6">
    <location>
        <begin position="163"/>
        <end position="181"/>
    </location>
</feature>
<dbReference type="InterPro" id="IPR007016">
    <property type="entry name" value="O-antigen_ligase-rel_domated"/>
</dbReference>
<dbReference type="AlphaFoldDB" id="A0A3N7HWU7"/>
<dbReference type="Pfam" id="PF04932">
    <property type="entry name" value="Wzy_C"/>
    <property type="match status" value="1"/>
</dbReference>
<sequence length="523" mass="57854">MPVHLRALIVLLAFAGIVFALSKRAATEWCIDEADFNRRRNLWFIITCIAFIAHNFWLFIILSAMVILMVRREEHNPLAMFAVVMFAVPPISSKVPGFGLFNQLLDFDYTRLTSLTLLLPAYFLFRRDAKAHGEGWNYADLCLLVYILVQLGIRLSVDTVTNTLRYTLYAIVDVGLPYYVASRSLRSAKSYRDVFMSFTLSALLLGLVAIFEAVKYWLLYGDVIHALGLKWGYSNYLARSALLRAQGPTGQPLVLGCIFVVAIGLYLGVQRYVVENRRIWWLGLLLLVGGLIATVSRGPWVGAFLALIVFRLSGPKALGGLFKSAIVLGLIAGLVMVSPLRDSVVELLPFVGTVEAENVVYRQRMLESSIQIILQNPWFGSSDYVYQLVDMDLVIGGMVDIVNSYVAIGLANGLVGLGAFMGVFLLAGLSIFWSMRKLPNPDCEERTIGQALLAALVGIAFTIGTVSSISFIPLLYWFLAGLCVGYSNMVKRTLESAPAPEPVSEPFRGPRAFRGAASWSRTT</sequence>
<keyword evidence="4 6" id="KW-0472">Membrane</keyword>
<feature type="transmembrane region" description="Helical" evidence="6">
    <location>
        <begin position="193"/>
        <end position="211"/>
    </location>
</feature>
<dbReference type="GO" id="GO:0016874">
    <property type="term" value="F:ligase activity"/>
    <property type="evidence" value="ECO:0007669"/>
    <property type="project" value="UniProtKB-KW"/>
</dbReference>
<feature type="region of interest" description="Disordered" evidence="5">
    <location>
        <begin position="499"/>
        <end position="523"/>
    </location>
</feature>
<comment type="caution">
    <text evidence="8">The sequence shown here is derived from an EMBL/GenBank/DDBJ whole genome shotgun (WGS) entry which is preliminary data.</text>
</comment>
<keyword evidence="3 6" id="KW-1133">Transmembrane helix</keyword>
<dbReference type="PANTHER" id="PTHR37422:SF13">
    <property type="entry name" value="LIPOPOLYSACCHARIDE BIOSYNTHESIS PROTEIN PA4999-RELATED"/>
    <property type="match status" value="1"/>
</dbReference>
<evidence type="ECO:0000256" key="2">
    <source>
        <dbReference type="ARBA" id="ARBA00022692"/>
    </source>
</evidence>